<evidence type="ECO:0000256" key="8">
    <source>
        <dbReference type="SAM" id="MobiDB-lite"/>
    </source>
</evidence>
<evidence type="ECO:0000256" key="4">
    <source>
        <dbReference type="ARBA" id="ARBA00023015"/>
    </source>
</evidence>
<proteinExistence type="predicted"/>
<dbReference type="SUPFAM" id="SSF54909">
    <property type="entry name" value="Dimeric alpha+beta barrel"/>
    <property type="match status" value="1"/>
</dbReference>
<dbReference type="GO" id="GO:0006351">
    <property type="term" value="P:DNA-templated transcription"/>
    <property type="evidence" value="ECO:0007669"/>
    <property type="project" value="InterPro"/>
</dbReference>
<dbReference type="Pfam" id="PF07876">
    <property type="entry name" value="Dabb"/>
    <property type="match status" value="1"/>
</dbReference>
<dbReference type="RefSeq" id="XP_040875100.1">
    <property type="nucleotide sequence ID" value="XM_041027145.1"/>
</dbReference>
<dbReference type="CDD" id="cd00067">
    <property type="entry name" value="GAL4"/>
    <property type="match status" value="1"/>
</dbReference>
<keyword evidence="4" id="KW-0805">Transcription regulation</keyword>
<evidence type="ECO:0000313" key="10">
    <source>
        <dbReference type="EMBL" id="KEQ58077.1"/>
    </source>
</evidence>
<keyword evidence="5" id="KW-0238">DNA-binding</keyword>
<feature type="region of interest" description="Disordered" evidence="8">
    <location>
        <begin position="722"/>
        <end position="751"/>
    </location>
</feature>
<keyword evidence="3" id="KW-0862">Zinc</keyword>
<dbReference type="GeneID" id="63920518"/>
<evidence type="ECO:0000256" key="5">
    <source>
        <dbReference type="ARBA" id="ARBA00023125"/>
    </source>
</evidence>
<dbReference type="InterPro" id="IPR011008">
    <property type="entry name" value="Dimeric_a/b-barrel"/>
</dbReference>
<gene>
    <name evidence="10" type="ORF">M437DRAFT_79280</name>
</gene>
<keyword evidence="6" id="KW-0804">Transcription</keyword>
<keyword evidence="11" id="KW-1185">Reference proteome</keyword>
<dbReference type="SMART" id="SM00906">
    <property type="entry name" value="Fungal_trans"/>
    <property type="match status" value="1"/>
</dbReference>
<dbReference type="InterPro" id="IPR036864">
    <property type="entry name" value="Zn2-C6_fun-type_DNA-bd_sf"/>
</dbReference>
<dbReference type="InterPro" id="IPR001138">
    <property type="entry name" value="Zn2Cys6_DnaBD"/>
</dbReference>
<dbReference type="PROSITE" id="PS51502">
    <property type="entry name" value="S_R_A_B_BARREL"/>
    <property type="match status" value="1"/>
</dbReference>
<reference evidence="10 11" key="1">
    <citation type="journal article" date="2014" name="BMC Genomics">
        <title>Genome sequencing of four Aureobasidium pullulans varieties: biotechnological potential, stress tolerance, and description of new species.</title>
        <authorList>
            <person name="Gostin Ar C."/>
            <person name="Ohm R.A."/>
            <person name="Kogej T."/>
            <person name="Sonjak S."/>
            <person name="Turk M."/>
            <person name="Zajc J."/>
            <person name="Zalar P."/>
            <person name="Grube M."/>
            <person name="Sun H."/>
            <person name="Han J."/>
            <person name="Sharma A."/>
            <person name="Chiniquy J."/>
            <person name="Ngan C.Y."/>
            <person name="Lipzen A."/>
            <person name="Barry K."/>
            <person name="Grigoriev I.V."/>
            <person name="Gunde-Cimerman N."/>
        </authorList>
    </citation>
    <scope>NUCLEOTIDE SEQUENCE [LARGE SCALE GENOMIC DNA]</scope>
    <source>
        <strain evidence="10 11">CBS 110374</strain>
    </source>
</reference>
<dbReference type="SMART" id="SM00886">
    <property type="entry name" value="Dabb"/>
    <property type="match status" value="1"/>
</dbReference>
<protein>
    <recommendedName>
        <fullName evidence="9">Stress-response A/B barrel domain-containing protein</fullName>
    </recommendedName>
</protein>
<dbReference type="PANTHER" id="PTHR47782:SF1">
    <property type="entry name" value="PYRIMIDINE PATHWAY REGULATORY PROTEIN 1"/>
    <property type="match status" value="1"/>
</dbReference>
<evidence type="ECO:0000256" key="6">
    <source>
        <dbReference type="ARBA" id="ARBA00023163"/>
    </source>
</evidence>
<evidence type="ECO:0000256" key="1">
    <source>
        <dbReference type="ARBA" id="ARBA00004123"/>
    </source>
</evidence>
<accession>A0A074VKD2</accession>
<dbReference type="STRING" id="1043003.A0A074VKD2"/>
<dbReference type="GO" id="GO:0000981">
    <property type="term" value="F:DNA-binding transcription factor activity, RNA polymerase II-specific"/>
    <property type="evidence" value="ECO:0007669"/>
    <property type="project" value="InterPro"/>
</dbReference>
<dbReference type="CDD" id="cd14653">
    <property type="entry name" value="ZIP_Gal4p-like"/>
    <property type="match status" value="1"/>
</dbReference>
<dbReference type="Gene3D" id="4.10.240.10">
    <property type="entry name" value="Zn(2)-C6 fungal-type DNA-binding domain"/>
    <property type="match status" value="1"/>
</dbReference>
<dbReference type="GO" id="GO:0005634">
    <property type="term" value="C:nucleus"/>
    <property type="evidence" value="ECO:0007669"/>
    <property type="project" value="UniProtKB-SubCell"/>
</dbReference>
<dbReference type="InterPro" id="IPR007219">
    <property type="entry name" value="XnlR_reg_dom"/>
</dbReference>
<dbReference type="InterPro" id="IPR013097">
    <property type="entry name" value="Dabb"/>
</dbReference>
<feature type="domain" description="Stress-response A/B barrel" evidence="9">
    <location>
        <begin position="3"/>
        <end position="101"/>
    </location>
</feature>
<dbReference type="Proteomes" id="UP000030672">
    <property type="component" value="Unassembled WGS sequence"/>
</dbReference>
<dbReference type="Gene3D" id="3.30.70.100">
    <property type="match status" value="1"/>
</dbReference>
<evidence type="ECO:0000259" key="9">
    <source>
        <dbReference type="PROSITE" id="PS51502"/>
    </source>
</evidence>
<keyword evidence="7" id="KW-0539">Nucleus</keyword>
<evidence type="ECO:0000256" key="7">
    <source>
        <dbReference type="ARBA" id="ARBA00023242"/>
    </source>
</evidence>
<evidence type="ECO:0000313" key="11">
    <source>
        <dbReference type="Proteomes" id="UP000030672"/>
    </source>
</evidence>
<dbReference type="CDD" id="cd12148">
    <property type="entry name" value="fungal_TF_MHR"/>
    <property type="match status" value="1"/>
</dbReference>
<dbReference type="AlphaFoldDB" id="A0A074VKD2"/>
<comment type="subcellular location">
    <subcellularLocation>
        <location evidence="1">Nucleus</location>
    </subcellularLocation>
</comment>
<dbReference type="EMBL" id="KL584860">
    <property type="protein sequence ID" value="KEQ58077.1"/>
    <property type="molecule type" value="Genomic_DNA"/>
</dbReference>
<dbReference type="InterPro" id="IPR052202">
    <property type="entry name" value="Yeast_MetPath_Reg"/>
</dbReference>
<name>A0A074VKD2_AURM1</name>
<sequence length="829" mass="93440">MTIVHIVFFKFRTEVTDEHKQKFVTELKKLKSLPCVKEQRLVVGGASITDPIERSKGFEFALLSFHEDRAALEEYQKSDEHHRVTSTYMFPYKEDLMRYDFEVDEADEHLLGFLPLAACDGILPTCTSCSKSTKECEYQSGSAVDSQARARYTQHLEHRIRWLEDIIRDRCPDVNLMQDASIGNAQNPDDPSGALLDVAIALAPEEFHEPTVGADVSNFAYDTSMDNIDATANNTEVSTSNPQHADSSLAHQIGLVSLPNGENPRYIGPSSGHFFTQLVCTASALTKTTNPTRLNRGNIALQRDSALTEKLLRDMQTPLPSSKELTQELTRTYFRTIHQHLPFLHEPTHMGLIEEMFSSSEPDPVVAFQVYMVLAISSIMLSRRDRVVLPSEGWAAMAMSCFEKTPLESSTRGLQCLLLLHVWGMHSPATKLNVWYLNYQCIAMVVDLGLQRDVTSALSISRFDQEMRTRLFWVVYSLDRSLCTMMGRPIGLRDEACDLRLPADIDDTSLAQANVRSRTADEPPNHMSYAIHLFKLARLNSEMKYILHSISRETPAYAYPAVRCMKTWQRDMTNRLDQWAAGMPQTAGPKDYVAKLCDIRYHVLKTLLLRPSPGIPQPSSDDLMACYKSAITAIRLYHELYIENLLVFSWASYHSIMMSSVTAFFCIWTCPSVAQDAVIDELVSDLRAASNILSATGEHWPGAKRSRDILDELSHRTISWMMDRKSRSDDGTPNASTAPARDCPANLGSRDYQETSLSNQSETIVTTGQPQANEPDVLMQQYIRNWTPGLDFLPNFDEMSDPSTGFWTGDMNTDTFLQNLFDGLAPMSF</sequence>
<dbReference type="HOGENOM" id="CLU_012331_2_0_1"/>
<dbReference type="PANTHER" id="PTHR47782">
    <property type="entry name" value="ZN(II)2CYS6 TRANSCRIPTION FACTOR (EUROFUNG)-RELATED"/>
    <property type="match status" value="1"/>
</dbReference>
<evidence type="ECO:0000256" key="3">
    <source>
        <dbReference type="ARBA" id="ARBA00022833"/>
    </source>
</evidence>
<dbReference type="Pfam" id="PF04082">
    <property type="entry name" value="Fungal_trans"/>
    <property type="match status" value="1"/>
</dbReference>
<dbReference type="GO" id="GO:0045944">
    <property type="term" value="P:positive regulation of transcription by RNA polymerase II"/>
    <property type="evidence" value="ECO:0007669"/>
    <property type="project" value="TreeGrafter"/>
</dbReference>
<dbReference type="GO" id="GO:0043565">
    <property type="term" value="F:sequence-specific DNA binding"/>
    <property type="evidence" value="ECO:0007669"/>
    <property type="project" value="TreeGrafter"/>
</dbReference>
<organism evidence="10 11">
    <name type="scientific">Aureobasidium melanogenum (strain CBS 110374)</name>
    <name type="common">Aureobasidium pullulans var. melanogenum</name>
    <dbReference type="NCBI Taxonomy" id="1043003"/>
    <lineage>
        <taxon>Eukaryota</taxon>
        <taxon>Fungi</taxon>
        <taxon>Dikarya</taxon>
        <taxon>Ascomycota</taxon>
        <taxon>Pezizomycotina</taxon>
        <taxon>Dothideomycetes</taxon>
        <taxon>Dothideomycetidae</taxon>
        <taxon>Dothideales</taxon>
        <taxon>Saccotheciaceae</taxon>
        <taxon>Aureobasidium</taxon>
    </lineage>
</organism>
<dbReference type="GO" id="GO:0008270">
    <property type="term" value="F:zinc ion binding"/>
    <property type="evidence" value="ECO:0007669"/>
    <property type="project" value="InterPro"/>
</dbReference>
<evidence type="ECO:0000256" key="2">
    <source>
        <dbReference type="ARBA" id="ARBA00022723"/>
    </source>
</evidence>
<keyword evidence="2" id="KW-0479">Metal-binding</keyword>